<keyword evidence="5" id="KW-1185">Reference proteome</keyword>
<dbReference type="GO" id="GO:0006313">
    <property type="term" value="P:DNA transposition"/>
    <property type="evidence" value="ECO:0007669"/>
    <property type="project" value="InterPro"/>
</dbReference>
<evidence type="ECO:0000259" key="2">
    <source>
        <dbReference type="Pfam" id="PF01548"/>
    </source>
</evidence>
<dbReference type="NCBIfam" id="NF033542">
    <property type="entry name" value="transpos_IS110"/>
    <property type="match status" value="1"/>
</dbReference>
<name>A0A9X3IW80_9BACT</name>
<dbReference type="Pfam" id="PF01548">
    <property type="entry name" value="DEDD_Tnp_IS110"/>
    <property type="match status" value="1"/>
</dbReference>
<evidence type="ECO:0000313" key="5">
    <source>
        <dbReference type="Proteomes" id="UP001150924"/>
    </source>
</evidence>
<dbReference type="GO" id="GO:0003677">
    <property type="term" value="F:DNA binding"/>
    <property type="evidence" value="ECO:0007669"/>
    <property type="project" value="InterPro"/>
</dbReference>
<dbReference type="GO" id="GO:0004803">
    <property type="term" value="F:transposase activity"/>
    <property type="evidence" value="ECO:0007669"/>
    <property type="project" value="InterPro"/>
</dbReference>
<feature type="domain" description="Transposase IS110-like N-terminal" evidence="2">
    <location>
        <begin position="9"/>
        <end position="155"/>
    </location>
</feature>
<dbReference type="InterPro" id="IPR003346">
    <property type="entry name" value="Transposase_20"/>
</dbReference>
<keyword evidence="1" id="KW-0175">Coiled coil</keyword>
<reference evidence="4" key="1">
    <citation type="submission" date="2022-11" db="EMBL/GenBank/DDBJ databases">
        <title>Minimal conservation of predation-associated metabolite biosynthetic gene clusters underscores biosynthetic potential of Myxococcota including descriptions for ten novel species: Archangium lansinium sp. nov., Myxococcus landrumus sp. nov., Nannocystis bai.</title>
        <authorList>
            <person name="Ahearne A."/>
            <person name="Stevens C."/>
            <person name="Phillips K."/>
        </authorList>
    </citation>
    <scope>NUCLEOTIDE SEQUENCE</scope>
    <source>
        <strain evidence="4">Na p29</strain>
    </source>
</reference>
<dbReference type="AlphaFoldDB" id="A0A9X3IW80"/>
<sequence length="407" mass="45423">MEVMYGTCAGMDVHKDSIVVCVRRMKGNKVDREVRTFGTMTSELIRLGDWLEDSGCTIAVIEATGVYWKPVWQLLAGRVELVLANAHEVRNVPGRKTDMNDAMWLADLIAHGLVRASFVPPEPIADLRDLTRTRKQLSREVVEHTQRIQKVLETCNIKLASVASNILGKSGRAMLEAMVAGESDPVKLAGLARGTLKGKRGKLMEALRGRVRDHHRMLISTHLRLIDSLQASIAELEKRIEEELRPFAKAVELLQTIPGVGPTAAQTIIAEVGVDMSRFRSAGHLRSWAGLCPRMDESAGKRRSNRMRKGNAWLKTILIQSAWSGIRKEGYLCALFHRVRARQGKKKAIAAVAAAILTAVHGMLRDGEPYRDLGAEHFNRHDRERAASRLVRRIRDLGYEVEMRPAA</sequence>
<comment type="caution">
    <text evidence="4">The sequence shown here is derived from an EMBL/GenBank/DDBJ whole genome shotgun (WGS) entry which is preliminary data.</text>
</comment>
<dbReference type="InterPro" id="IPR047650">
    <property type="entry name" value="Transpos_IS110"/>
</dbReference>
<protein>
    <submittedName>
        <fullName evidence="4">IS110 family transposase</fullName>
    </submittedName>
</protein>
<dbReference type="EMBL" id="JAPNKE010000002">
    <property type="protein sequence ID" value="MCY1007062.1"/>
    <property type="molecule type" value="Genomic_DNA"/>
</dbReference>
<accession>A0A9X3IW80</accession>
<gene>
    <name evidence="4" type="ORF">OV079_16155</name>
</gene>
<feature type="domain" description="Transposase IS116/IS110/IS902 C-terminal" evidence="3">
    <location>
        <begin position="252"/>
        <end position="329"/>
    </location>
</feature>
<evidence type="ECO:0000256" key="1">
    <source>
        <dbReference type="SAM" id="Coils"/>
    </source>
</evidence>
<organism evidence="4 5">
    <name type="scientific">Nannocystis pusilla</name>
    <dbReference type="NCBI Taxonomy" id="889268"/>
    <lineage>
        <taxon>Bacteria</taxon>
        <taxon>Pseudomonadati</taxon>
        <taxon>Myxococcota</taxon>
        <taxon>Polyangia</taxon>
        <taxon>Nannocystales</taxon>
        <taxon>Nannocystaceae</taxon>
        <taxon>Nannocystis</taxon>
    </lineage>
</organism>
<dbReference type="PANTHER" id="PTHR33055:SF15">
    <property type="entry name" value="TRANSPOSASE-RELATED"/>
    <property type="match status" value="1"/>
</dbReference>
<dbReference type="Proteomes" id="UP001150924">
    <property type="component" value="Unassembled WGS sequence"/>
</dbReference>
<dbReference type="Pfam" id="PF02371">
    <property type="entry name" value="Transposase_20"/>
    <property type="match status" value="1"/>
</dbReference>
<dbReference type="InterPro" id="IPR002525">
    <property type="entry name" value="Transp_IS110-like_N"/>
</dbReference>
<proteinExistence type="predicted"/>
<feature type="coiled-coil region" evidence="1">
    <location>
        <begin position="127"/>
        <end position="154"/>
    </location>
</feature>
<dbReference type="RefSeq" id="WP_267769593.1">
    <property type="nucleotide sequence ID" value="NZ_JAPNKE010000002.1"/>
</dbReference>
<evidence type="ECO:0000259" key="3">
    <source>
        <dbReference type="Pfam" id="PF02371"/>
    </source>
</evidence>
<evidence type="ECO:0000313" key="4">
    <source>
        <dbReference type="EMBL" id="MCY1007062.1"/>
    </source>
</evidence>
<dbReference type="PANTHER" id="PTHR33055">
    <property type="entry name" value="TRANSPOSASE FOR INSERTION SEQUENCE ELEMENT IS1111A"/>
    <property type="match status" value="1"/>
</dbReference>